<name>A0A0G0Z7D3_9BACT</name>
<keyword evidence="1" id="KW-0812">Transmembrane</keyword>
<protein>
    <submittedName>
        <fullName evidence="2">Uncharacterized protein</fullName>
    </submittedName>
</protein>
<keyword evidence="1" id="KW-1133">Transmembrane helix</keyword>
<sequence>MKFQFVFGFILLILVLIGIFVGLPYLLGVIKSNQFFNFSFPKYVPTPTSPTPANAPISTSVGVSMSFYRYGGGQIDLKAPYFSGASVNITGWKIKSEKKGETIIGKGYALPQVDAALSDILLSSGESAKIIVGKGPLAGNFRINNCFGWLGSVYGIDYSMNYCPRVELGDLTGLDSACQDLILSVSSCRIPSEDVLNRQSNQCRIWVEKNLNYNTCVNNRRQDSDFFKGWQIYTGNDNPIFDSLHDNVKLYDKSGILIDSYEY</sequence>
<keyword evidence="1" id="KW-0472">Membrane</keyword>
<comment type="caution">
    <text evidence="2">The sequence shown here is derived from an EMBL/GenBank/DDBJ whole genome shotgun (WGS) entry which is preliminary data.</text>
</comment>
<feature type="transmembrane region" description="Helical" evidence="1">
    <location>
        <begin position="6"/>
        <end position="27"/>
    </location>
</feature>
<gene>
    <name evidence="2" type="ORF">UV07_C0006G0019</name>
</gene>
<evidence type="ECO:0000256" key="1">
    <source>
        <dbReference type="SAM" id="Phobius"/>
    </source>
</evidence>
<accession>A0A0G0Z7D3</accession>
<reference evidence="2 3" key="1">
    <citation type="journal article" date="2015" name="Nature">
        <title>rRNA introns, odd ribosomes, and small enigmatic genomes across a large radiation of phyla.</title>
        <authorList>
            <person name="Brown C.T."/>
            <person name="Hug L.A."/>
            <person name="Thomas B.C."/>
            <person name="Sharon I."/>
            <person name="Castelle C.J."/>
            <person name="Singh A."/>
            <person name="Wilkins M.J."/>
            <person name="Williams K.H."/>
            <person name="Banfield J.F."/>
        </authorList>
    </citation>
    <scope>NUCLEOTIDE SEQUENCE [LARGE SCALE GENOMIC DNA]</scope>
</reference>
<organism evidence="2 3">
    <name type="scientific">Candidatus Azambacteria bacterium GW2011_GWB1_42_17</name>
    <dbReference type="NCBI Taxonomy" id="1618615"/>
    <lineage>
        <taxon>Bacteria</taxon>
        <taxon>Candidatus Azamiibacteriota</taxon>
    </lineage>
</organism>
<dbReference type="Proteomes" id="UP000033986">
    <property type="component" value="Unassembled WGS sequence"/>
</dbReference>
<dbReference type="EMBL" id="LCDB01000006">
    <property type="protein sequence ID" value="KKS44597.1"/>
    <property type="molecule type" value="Genomic_DNA"/>
</dbReference>
<evidence type="ECO:0000313" key="3">
    <source>
        <dbReference type="Proteomes" id="UP000033986"/>
    </source>
</evidence>
<evidence type="ECO:0000313" key="2">
    <source>
        <dbReference type="EMBL" id="KKS44597.1"/>
    </source>
</evidence>
<proteinExistence type="predicted"/>
<dbReference type="AlphaFoldDB" id="A0A0G0Z7D3"/>